<protein>
    <submittedName>
        <fullName evidence="1">Uncharacterized protein</fullName>
    </submittedName>
</protein>
<reference evidence="1 2" key="1">
    <citation type="journal article" date="2014" name="Syst. Appl. Microbiol.">
        <title>Genomic insights into the taxonomic status of the three subspecies of Bacillus subtilis.</title>
        <authorList>
            <person name="Yi H."/>
            <person name="Chun J."/>
            <person name="Cha C.J."/>
        </authorList>
    </citation>
    <scope>NUCLEOTIDE SEQUENCE [LARGE SCALE GENOMIC DNA]</scope>
    <source>
        <strain evidence="1 2">KCTC 13429</strain>
    </source>
</reference>
<accession>A0A9W5PBC8</accession>
<evidence type="ECO:0000313" key="1">
    <source>
        <dbReference type="EMBL" id="ELS59582.1"/>
    </source>
</evidence>
<keyword evidence="2" id="KW-1185">Reference proteome</keyword>
<dbReference type="EMBL" id="AMXN01000009">
    <property type="protein sequence ID" value="ELS59582.1"/>
    <property type="molecule type" value="Genomic_DNA"/>
</dbReference>
<evidence type="ECO:0000313" key="2">
    <source>
        <dbReference type="Proteomes" id="UP000011182"/>
    </source>
</evidence>
<comment type="caution">
    <text evidence="1">The sequence shown here is derived from an EMBL/GenBank/DDBJ whole genome shotgun (WGS) entry which is preliminary data.</text>
</comment>
<dbReference type="AlphaFoldDB" id="A0A9W5PBC8"/>
<organism evidence="1 2">
    <name type="scientific">Bacillus inaquosorum KCTC 13429</name>
    <dbReference type="NCBI Taxonomy" id="1236548"/>
    <lineage>
        <taxon>Bacteria</taxon>
        <taxon>Bacillati</taxon>
        <taxon>Bacillota</taxon>
        <taxon>Bacilli</taxon>
        <taxon>Bacillales</taxon>
        <taxon>Bacillaceae</taxon>
        <taxon>Bacillus</taxon>
    </lineage>
</organism>
<name>A0A9W5PBC8_9BACI</name>
<gene>
    <name evidence="1" type="ORF">BSI_39630</name>
</gene>
<dbReference type="Proteomes" id="UP000011182">
    <property type="component" value="Unassembled WGS sequence"/>
</dbReference>
<sequence>MFSSSYERHLSTFIERTKKKHPDVDVIECMVVENHGQTFQKEYVDIFTFWKAADEVLAVV</sequence>
<proteinExistence type="predicted"/>